<gene>
    <name evidence="7" type="ORF">HNQ71_006627</name>
</gene>
<evidence type="ECO:0000256" key="2">
    <source>
        <dbReference type="ARBA" id="ARBA00022679"/>
    </source>
</evidence>
<comment type="caution">
    <text evidence="7">The sequence shown here is derived from an EMBL/GenBank/DDBJ whole genome shotgun (WGS) entry which is preliminary data.</text>
</comment>
<dbReference type="InterPro" id="IPR017508">
    <property type="entry name" value="HipA_N1"/>
</dbReference>
<feature type="domain" description="HipA N-terminal subdomain 1" evidence="6">
    <location>
        <begin position="19"/>
        <end position="121"/>
    </location>
</feature>
<evidence type="ECO:0000313" key="7">
    <source>
        <dbReference type="EMBL" id="MBB6413918.1"/>
    </source>
</evidence>
<keyword evidence="3 7" id="KW-0418">Kinase</keyword>
<sequence>MKFRPIRKMKVILDLECLQRDLGTLAWSSEERRAYFEYAAEFTAAPLLISPFHLGVKAGLLPAQNEPFNGLHGLFNDSLPDGWGRLLLDRRLQKAGIDYRTLTAMDRLSAVGTSGMGALAFVPELPDDKRGRDDLDWFVEQVELVQKEMDTAEIDALQGAQGGSAGARPKIMIGLNPDQNIFVIDYGHQLKPGLERWMVKSRSSDDPIDIGVEEQAYALMARAAGLDMADTRVLQTKKGNRLFATKRFDRTPQGRLHMHTASGLLYADHRQASLDYGSLHKLTHMMTRDSAEVLRMFAHMVFNVYARNRDDHSKNHAFLMGSNGQWRLSPAYDLTFSAGPGGQHSASIAGEGSNPGRQHLLAVAKGASISDQEALNVIERIRSAVDRWPRFADEAGLSRARTNELDLVLNGRRPQPAQTLRRDTSLDNLAVSEPLPTRKKTRTNDDEYDPGGRRR</sequence>
<evidence type="ECO:0000259" key="6">
    <source>
        <dbReference type="Pfam" id="PF13657"/>
    </source>
</evidence>
<dbReference type="EMBL" id="JACHEF010000011">
    <property type="protein sequence ID" value="MBB6413918.1"/>
    <property type="molecule type" value="Genomic_DNA"/>
</dbReference>
<reference evidence="7 8" key="1">
    <citation type="submission" date="2020-08" db="EMBL/GenBank/DDBJ databases">
        <title>Genomic Encyclopedia of Type Strains, Phase IV (KMG-IV): sequencing the most valuable type-strain genomes for metagenomic binning, comparative biology and taxonomic classification.</title>
        <authorList>
            <person name="Goeker M."/>
        </authorList>
    </citation>
    <scope>NUCLEOTIDE SEQUENCE [LARGE SCALE GENOMIC DNA]</scope>
    <source>
        <strain evidence="7 8">DSM 100039</strain>
    </source>
</reference>
<dbReference type="RefSeq" id="WP_184878114.1">
    <property type="nucleotide sequence ID" value="NZ_JACHEF010000011.1"/>
</dbReference>
<keyword evidence="2 7" id="KW-0808">Transferase</keyword>
<feature type="compositionally biased region" description="Basic and acidic residues" evidence="4">
    <location>
        <begin position="442"/>
        <end position="455"/>
    </location>
</feature>
<dbReference type="Pfam" id="PF13657">
    <property type="entry name" value="Couple_hipA"/>
    <property type="match status" value="1"/>
</dbReference>
<organism evidence="7 8">
    <name type="scientific">Mesorhizobium sangaii</name>
    <dbReference type="NCBI Taxonomy" id="505389"/>
    <lineage>
        <taxon>Bacteria</taxon>
        <taxon>Pseudomonadati</taxon>
        <taxon>Pseudomonadota</taxon>
        <taxon>Alphaproteobacteria</taxon>
        <taxon>Hyphomicrobiales</taxon>
        <taxon>Phyllobacteriaceae</taxon>
        <taxon>Mesorhizobium</taxon>
    </lineage>
</organism>
<comment type="similarity">
    <text evidence="1">Belongs to the HipA Ser/Thr kinase family.</text>
</comment>
<dbReference type="GO" id="GO:0005829">
    <property type="term" value="C:cytosol"/>
    <property type="evidence" value="ECO:0007669"/>
    <property type="project" value="TreeGrafter"/>
</dbReference>
<evidence type="ECO:0000256" key="4">
    <source>
        <dbReference type="SAM" id="MobiDB-lite"/>
    </source>
</evidence>
<protein>
    <submittedName>
        <fullName evidence="7">Serine/threonine-protein kinase HipA</fullName>
        <ecNumber evidence="7">2.7.11.1</ecNumber>
    </submittedName>
</protein>
<evidence type="ECO:0000259" key="5">
    <source>
        <dbReference type="Pfam" id="PF07804"/>
    </source>
</evidence>
<feature type="region of interest" description="Disordered" evidence="4">
    <location>
        <begin position="423"/>
        <end position="455"/>
    </location>
</feature>
<dbReference type="EC" id="2.7.11.1" evidence="7"/>
<dbReference type="AlphaFoldDB" id="A0A841PMM2"/>
<dbReference type="InterPro" id="IPR012893">
    <property type="entry name" value="HipA-like_C"/>
</dbReference>
<dbReference type="GO" id="GO:0004674">
    <property type="term" value="F:protein serine/threonine kinase activity"/>
    <property type="evidence" value="ECO:0007669"/>
    <property type="project" value="UniProtKB-EC"/>
</dbReference>
<feature type="domain" description="HipA-like C-terminal" evidence="5">
    <location>
        <begin position="164"/>
        <end position="388"/>
    </location>
</feature>
<name>A0A841PMM2_9HYPH</name>
<evidence type="ECO:0000256" key="3">
    <source>
        <dbReference type="ARBA" id="ARBA00022777"/>
    </source>
</evidence>
<evidence type="ECO:0000313" key="8">
    <source>
        <dbReference type="Proteomes" id="UP000556329"/>
    </source>
</evidence>
<proteinExistence type="inferred from homology"/>
<dbReference type="PANTHER" id="PTHR37419:SF8">
    <property type="entry name" value="TOXIN YJJJ"/>
    <property type="match status" value="1"/>
</dbReference>
<dbReference type="Pfam" id="PF07804">
    <property type="entry name" value="HipA_C"/>
    <property type="match status" value="1"/>
</dbReference>
<dbReference type="Proteomes" id="UP000556329">
    <property type="component" value="Unassembled WGS sequence"/>
</dbReference>
<dbReference type="InterPro" id="IPR052028">
    <property type="entry name" value="HipA_Ser/Thr_kinase"/>
</dbReference>
<accession>A0A841PMM2</accession>
<dbReference type="PANTHER" id="PTHR37419">
    <property type="entry name" value="SERINE/THREONINE-PROTEIN KINASE TOXIN HIPA"/>
    <property type="match status" value="1"/>
</dbReference>
<evidence type="ECO:0000256" key="1">
    <source>
        <dbReference type="ARBA" id="ARBA00010164"/>
    </source>
</evidence>
<keyword evidence="8" id="KW-1185">Reference proteome</keyword>